<sequence length="149" mass="15396">MVRSQFSSIFSSHGGTGQVRSAPPHLSRFRPASSSAASFPQNTGIVANQQQVSTSLTSSSLHPPAISYSGIFQPAGLGTLQVSHSTSPSANLPLGNNVNIGAVPQTTAAAGPSLDNWLMSNMRVSNNQSLMNVGRSEAAADVVCISDEE</sequence>
<feature type="compositionally biased region" description="Polar residues" evidence="1">
    <location>
        <begin position="1"/>
        <end position="13"/>
    </location>
</feature>
<accession>A0A6V7NQU3</accession>
<dbReference type="EMBL" id="LR862141">
    <property type="protein sequence ID" value="CAD1820867.1"/>
    <property type="molecule type" value="Genomic_DNA"/>
</dbReference>
<gene>
    <name evidence="2" type="ORF">CB5_LOCUS4078</name>
</gene>
<organism evidence="2">
    <name type="scientific">Ananas comosus var. bracteatus</name>
    <name type="common">red pineapple</name>
    <dbReference type="NCBI Taxonomy" id="296719"/>
    <lineage>
        <taxon>Eukaryota</taxon>
        <taxon>Viridiplantae</taxon>
        <taxon>Streptophyta</taxon>
        <taxon>Embryophyta</taxon>
        <taxon>Tracheophyta</taxon>
        <taxon>Spermatophyta</taxon>
        <taxon>Magnoliopsida</taxon>
        <taxon>Liliopsida</taxon>
        <taxon>Poales</taxon>
        <taxon>Bromeliaceae</taxon>
        <taxon>Bromelioideae</taxon>
        <taxon>Ananas</taxon>
    </lineage>
</organism>
<name>A0A6V7NQU3_ANACO</name>
<dbReference type="AlphaFoldDB" id="A0A6V7NQU3"/>
<protein>
    <submittedName>
        <fullName evidence="2">Uncharacterized protein</fullName>
    </submittedName>
</protein>
<evidence type="ECO:0000256" key="1">
    <source>
        <dbReference type="SAM" id="MobiDB-lite"/>
    </source>
</evidence>
<evidence type="ECO:0000313" key="2">
    <source>
        <dbReference type="EMBL" id="CAD1820867.1"/>
    </source>
</evidence>
<feature type="region of interest" description="Disordered" evidence="1">
    <location>
        <begin position="1"/>
        <end position="41"/>
    </location>
</feature>
<reference evidence="2" key="1">
    <citation type="submission" date="2020-07" db="EMBL/GenBank/DDBJ databases">
        <authorList>
            <person name="Lin J."/>
        </authorList>
    </citation>
    <scope>NUCLEOTIDE SEQUENCE</scope>
</reference>
<feature type="compositionally biased region" description="Low complexity" evidence="1">
    <location>
        <begin position="29"/>
        <end position="40"/>
    </location>
</feature>
<proteinExistence type="predicted"/>